<protein>
    <submittedName>
        <fullName evidence="3">Lipid A biosynthesis protein</fullName>
    </submittedName>
</protein>
<gene>
    <name evidence="3" type="ORF">P73_1477</name>
</gene>
<dbReference type="Gene3D" id="1.20.1280.290">
    <property type="match status" value="1"/>
</dbReference>
<dbReference type="Proteomes" id="UP000031521">
    <property type="component" value="Chromosome"/>
</dbReference>
<keyword evidence="4" id="KW-1185">Reference proteome</keyword>
<dbReference type="Pfam" id="PF07578">
    <property type="entry name" value="LAB_N"/>
    <property type="match status" value="1"/>
</dbReference>
<feature type="transmembrane region" description="Helical" evidence="1">
    <location>
        <begin position="75"/>
        <end position="94"/>
    </location>
</feature>
<evidence type="ECO:0000259" key="2">
    <source>
        <dbReference type="SMART" id="SM01259"/>
    </source>
</evidence>
<feature type="domain" description="Lipid A biosynthesis N-terminal" evidence="2">
    <location>
        <begin position="21"/>
        <end position="92"/>
    </location>
</feature>
<dbReference type="OrthoDB" id="9793186at2"/>
<dbReference type="STRING" id="1208324.P73_1477"/>
<accession>A0A0B5E179</accession>
<reference evidence="3 4" key="1">
    <citation type="journal article" date="2014" name="Int. J. Syst. Evol. Microbiol.">
        <title>Celeribacter indicus sp. nov., a polycyclic aromatic hydrocarbon-degrading bacterium from deep-sea sediment and reclassification of Huaishuia halophila as Celeribacter halophilus comb. nov.</title>
        <authorList>
            <person name="Lai Q."/>
            <person name="Cao J."/>
            <person name="Yuan J."/>
            <person name="Li F."/>
            <person name="Shao Z."/>
        </authorList>
    </citation>
    <scope>NUCLEOTIDE SEQUENCE [LARGE SCALE GENOMIC DNA]</scope>
    <source>
        <strain evidence="3">P73</strain>
    </source>
</reference>
<evidence type="ECO:0000313" key="4">
    <source>
        <dbReference type="Proteomes" id="UP000031521"/>
    </source>
</evidence>
<dbReference type="SMART" id="SM01259">
    <property type="entry name" value="LAB_N"/>
    <property type="match status" value="1"/>
</dbReference>
<dbReference type="RefSeq" id="WP_043869118.1">
    <property type="nucleotide sequence ID" value="NZ_CP004393.1"/>
</dbReference>
<keyword evidence="1" id="KW-0812">Transmembrane</keyword>
<dbReference type="GO" id="GO:0016020">
    <property type="term" value="C:membrane"/>
    <property type="evidence" value="ECO:0007669"/>
    <property type="project" value="GOC"/>
</dbReference>
<dbReference type="KEGG" id="cid:P73_1477"/>
<organism evidence="3 4">
    <name type="scientific">Celeribacter indicus</name>
    <dbReference type="NCBI Taxonomy" id="1208324"/>
    <lineage>
        <taxon>Bacteria</taxon>
        <taxon>Pseudomonadati</taxon>
        <taxon>Pseudomonadota</taxon>
        <taxon>Alphaproteobacteria</taxon>
        <taxon>Rhodobacterales</taxon>
        <taxon>Roseobacteraceae</taxon>
        <taxon>Celeribacter</taxon>
    </lineage>
</organism>
<dbReference type="InterPro" id="IPR014546">
    <property type="entry name" value="UCP028440_lipidA_biosyn"/>
</dbReference>
<dbReference type="PIRSF" id="PIRSF028440">
    <property type="entry name" value="UCP_LAB_N"/>
    <property type="match status" value="1"/>
</dbReference>
<sequence>MDWLMAILHVETVTELWWVVFGLLAQLMFTARFLLQWIASERAKDSVMPVAFWYFSLAGGVMLLTYALYRRDPVFVLGQSLGVVIYARNLWLIYAKRRVGQTPSE</sequence>
<keyword evidence="1" id="KW-0472">Membrane</keyword>
<dbReference type="EMBL" id="CP004393">
    <property type="protein sequence ID" value="AJE46192.1"/>
    <property type="molecule type" value="Genomic_DNA"/>
</dbReference>
<feature type="transmembrane region" description="Helical" evidence="1">
    <location>
        <begin position="16"/>
        <end position="35"/>
    </location>
</feature>
<feature type="transmembrane region" description="Helical" evidence="1">
    <location>
        <begin position="47"/>
        <end position="69"/>
    </location>
</feature>
<name>A0A0B5E179_9RHOB</name>
<dbReference type="HOGENOM" id="CLU_161206_1_1_5"/>
<dbReference type="AlphaFoldDB" id="A0A0B5E179"/>
<dbReference type="GO" id="GO:0009245">
    <property type="term" value="P:lipid A biosynthetic process"/>
    <property type="evidence" value="ECO:0007669"/>
    <property type="project" value="InterPro"/>
</dbReference>
<dbReference type="GO" id="GO:0008915">
    <property type="term" value="F:lipid-A-disaccharide synthase activity"/>
    <property type="evidence" value="ECO:0007669"/>
    <property type="project" value="InterPro"/>
</dbReference>
<keyword evidence="1" id="KW-1133">Transmembrane helix</keyword>
<evidence type="ECO:0000313" key="3">
    <source>
        <dbReference type="EMBL" id="AJE46192.1"/>
    </source>
</evidence>
<proteinExistence type="predicted"/>
<dbReference type="InterPro" id="IPR011499">
    <property type="entry name" value="Lipid_A_biosynth_N"/>
</dbReference>
<evidence type="ECO:0000256" key="1">
    <source>
        <dbReference type="SAM" id="Phobius"/>
    </source>
</evidence>